<keyword evidence="6 10" id="KW-0157">Chromophore</keyword>
<dbReference type="Pfam" id="PF03441">
    <property type="entry name" value="FAD_binding_7"/>
    <property type="match status" value="1"/>
</dbReference>
<evidence type="ECO:0000313" key="14">
    <source>
        <dbReference type="Proteomes" id="UP001142610"/>
    </source>
</evidence>
<dbReference type="Gene3D" id="3.40.50.620">
    <property type="entry name" value="HUPs"/>
    <property type="match status" value="1"/>
</dbReference>
<dbReference type="InterPro" id="IPR014729">
    <property type="entry name" value="Rossmann-like_a/b/a_fold"/>
</dbReference>
<evidence type="ECO:0000256" key="4">
    <source>
        <dbReference type="ARBA" id="ARBA00022630"/>
    </source>
</evidence>
<keyword evidence="5 8" id="KW-0274">FAD</keyword>
<evidence type="ECO:0000256" key="8">
    <source>
        <dbReference type="PIRSR" id="PIRSR602081-1"/>
    </source>
</evidence>
<comment type="cofactor">
    <cofactor evidence="8">
        <name>FAD</name>
        <dbReference type="ChEBI" id="CHEBI:57692"/>
    </cofactor>
    <text evidence="8">Binds 1 FAD per subunit.</text>
</comment>
<dbReference type="EMBL" id="JANIBC010000007">
    <property type="protein sequence ID" value="MCQ8185749.1"/>
    <property type="molecule type" value="Genomic_DNA"/>
</dbReference>
<comment type="caution">
    <text evidence="13">The sequence shown here is derived from an EMBL/GenBank/DDBJ whole genome shotgun (WGS) entry which is preliminary data.</text>
</comment>
<dbReference type="InterPro" id="IPR006050">
    <property type="entry name" value="DNA_photolyase_N"/>
</dbReference>
<evidence type="ECO:0000256" key="6">
    <source>
        <dbReference type="ARBA" id="ARBA00022991"/>
    </source>
</evidence>
<dbReference type="InterPro" id="IPR005101">
    <property type="entry name" value="Cryptochr/Photolyase_FAD-bd"/>
</dbReference>
<evidence type="ECO:0000256" key="1">
    <source>
        <dbReference type="ARBA" id="ARBA00001932"/>
    </source>
</evidence>
<reference evidence="13" key="1">
    <citation type="submission" date="2022-07" db="EMBL/GenBank/DDBJ databases">
        <title>Parvularcula maris sp. nov., an algicidal bacterium isolated from seawater.</title>
        <authorList>
            <person name="Li F."/>
        </authorList>
    </citation>
    <scope>NUCLEOTIDE SEQUENCE</scope>
    <source>
        <strain evidence="13">BGMRC 0090</strain>
    </source>
</reference>
<gene>
    <name evidence="13" type="ORF">NOG11_10115</name>
</gene>
<dbReference type="PANTHER" id="PTHR11455:SF9">
    <property type="entry name" value="CRYPTOCHROME CIRCADIAN CLOCK 5 ISOFORM X1"/>
    <property type="match status" value="1"/>
</dbReference>
<comment type="catalytic activity">
    <reaction evidence="7">
        <text>cyclobutadipyrimidine (in DNA) = 2 pyrimidine residues (in DNA).</text>
        <dbReference type="EC" id="4.1.99.3"/>
    </reaction>
</comment>
<evidence type="ECO:0000256" key="3">
    <source>
        <dbReference type="ARBA" id="ARBA00014046"/>
    </source>
</evidence>
<dbReference type="AlphaFoldDB" id="A0A9X2L9T3"/>
<dbReference type="GO" id="GO:0003677">
    <property type="term" value="F:DNA binding"/>
    <property type="evidence" value="ECO:0007669"/>
    <property type="project" value="TreeGrafter"/>
</dbReference>
<dbReference type="PROSITE" id="PS51645">
    <property type="entry name" value="PHR_CRY_ALPHA_BETA"/>
    <property type="match status" value="1"/>
</dbReference>
<dbReference type="SUPFAM" id="SSF48173">
    <property type="entry name" value="Cryptochrome/photolyase FAD-binding domain"/>
    <property type="match status" value="1"/>
</dbReference>
<evidence type="ECO:0000313" key="13">
    <source>
        <dbReference type="EMBL" id="MCQ8185749.1"/>
    </source>
</evidence>
<evidence type="ECO:0000256" key="11">
    <source>
        <dbReference type="SAM" id="MobiDB-lite"/>
    </source>
</evidence>
<dbReference type="Gene3D" id="1.10.579.10">
    <property type="entry name" value="DNA Cyclobutane Dipyrimidine Photolyase, subunit A, domain 3"/>
    <property type="match status" value="1"/>
</dbReference>
<feature type="site" description="Electron transfer via tryptophanyl radical" evidence="9">
    <location>
        <position position="310"/>
    </location>
</feature>
<dbReference type="GO" id="GO:0003904">
    <property type="term" value="F:deoxyribodipyrimidine photo-lyase activity"/>
    <property type="evidence" value="ECO:0007669"/>
    <property type="project" value="UniProtKB-EC"/>
</dbReference>
<evidence type="ECO:0000256" key="10">
    <source>
        <dbReference type="RuleBase" id="RU004182"/>
    </source>
</evidence>
<dbReference type="FunFam" id="1.10.579.10:FF:000003">
    <property type="entry name" value="Deoxyribodipyrimidine photo-lyase"/>
    <property type="match status" value="1"/>
</dbReference>
<dbReference type="RefSeq" id="WP_256619636.1">
    <property type="nucleotide sequence ID" value="NZ_JANIBC010000007.1"/>
</dbReference>
<dbReference type="PRINTS" id="PR00147">
    <property type="entry name" value="DNAPHOTLYASE"/>
</dbReference>
<dbReference type="GO" id="GO:0009416">
    <property type="term" value="P:response to light stimulus"/>
    <property type="evidence" value="ECO:0007669"/>
    <property type="project" value="TreeGrafter"/>
</dbReference>
<proteinExistence type="inferred from homology"/>
<dbReference type="InterPro" id="IPR036134">
    <property type="entry name" value="Crypto/Photolyase_FAD-like_sf"/>
</dbReference>
<evidence type="ECO:0000256" key="9">
    <source>
        <dbReference type="PIRSR" id="PIRSR602081-2"/>
    </source>
</evidence>
<feature type="site" description="Electron transfer via tryptophanyl radical" evidence="9">
    <location>
        <position position="386"/>
    </location>
</feature>
<protein>
    <recommendedName>
        <fullName evidence="3">Deoxyribodipyrimidine photo-lyase</fullName>
        <ecNumber evidence="2">4.1.99.3</ecNumber>
    </recommendedName>
</protein>
<feature type="domain" description="Photolyase/cryptochrome alpha/beta" evidence="12">
    <location>
        <begin position="4"/>
        <end position="132"/>
    </location>
</feature>
<dbReference type="Pfam" id="PF00875">
    <property type="entry name" value="DNA_photolyase"/>
    <property type="match status" value="1"/>
</dbReference>
<sequence>MSDKPSLVWLREDLRFDDNPALRAAADRGAPTALLYVLDDETAGEWKLGGAQRWWLHRSLEALQKDVEKFGGALILRRGDAEEQVADVAEKLSAGAVYWNRRYMPWQVEQDKAIKEALSEDYEVESFNGRLLNEPWEISTKSGDPYKVYTPYWKQVQQRDIRDPLPKVQKLDTPGSLPSSDDLEDWDLLPTEPNWAEGFEEVWTPGERGARKRWLDWLKSEGSEKYDEHRNRPDLDDTSKMAPHLHFGEASPITLYREMQEKIEDGEIPEAHGQSYLSELAWRDFSYSLLYHFPRMLDEPLMGKFKEFDWDKDDEAFEAWTKGRTGYPIVDAGMRQLWHEGHMHNRVRMITGSFLVKDLLIDWERGMKWFWDTLVCADPASNTAGWQWVAGCGADASPFFRVFNPVSQGEKFDPDGDYVRRWVPELKDMPTKHIHAPWDAPKDVLKKADVTLGETYPKPIVDHSQRRKEALERYQAIK</sequence>
<dbReference type="PANTHER" id="PTHR11455">
    <property type="entry name" value="CRYPTOCHROME"/>
    <property type="match status" value="1"/>
</dbReference>
<accession>A0A9X2L9T3</accession>
<dbReference type="GO" id="GO:0000719">
    <property type="term" value="P:photoreactive repair"/>
    <property type="evidence" value="ECO:0007669"/>
    <property type="project" value="UniProtKB-ARBA"/>
</dbReference>
<name>A0A9X2L9T3_9PROT</name>
<dbReference type="InterPro" id="IPR036155">
    <property type="entry name" value="Crypto/Photolyase_N_sf"/>
</dbReference>
<evidence type="ECO:0000259" key="12">
    <source>
        <dbReference type="PROSITE" id="PS51645"/>
    </source>
</evidence>
<dbReference type="EC" id="4.1.99.3" evidence="2"/>
<feature type="site" description="Electron transfer via tryptophanyl radical" evidence="9">
    <location>
        <position position="363"/>
    </location>
</feature>
<evidence type="ECO:0000256" key="2">
    <source>
        <dbReference type="ARBA" id="ARBA00013149"/>
    </source>
</evidence>
<dbReference type="InterPro" id="IPR018394">
    <property type="entry name" value="DNA_photolyase_1_CS_C"/>
</dbReference>
<keyword evidence="4 8" id="KW-0285">Flavoprotein</keyword>
<comment type="similarity">
    <text evidence="10">Belongs to the DNA photolyase family.</text>
</comment>
<evidence type="ECO:0000256" key="5">
    <source>
        <dbReference type="ARBA" id="ARBA00022827"/>
    </source>
</evidence>
<dbReference type="GO" id="GO:0071949">
    <property type="term" value="F:FAD binding"/>
    <property type="evidence" value="ECO:0007669"/>
    <property type="project" value="TreeGrafter"/>
</dbReference>
<comment type="cofactor">
    <cofactor evidence="1">
        <name>(6R)-5,10-methylene-5,6,7,8-tetrahydrofolate</name>
        <dbReference type="ChEBI" id="CHEBI:15636"/>
    </cofactor>
</comment>
<evidence type="ECO:0000256" key="7">
    <source>
        <dbReference type="ARBA" id="ARBA00033999"/>
    </source>
</evidence>
<feature type="binding site" evidence="8">
    <location>
        <position position="276"/>
    </location>
    <ligand>
        <name>FAD</name>
        <dbReference type="ChEBI" id="CHEBI:57692"/>
    </ligand>
</feature>
<keyword evidence="14" id="KW-1185">Reference proteome</keyword>
<organism evidence="13 14">
    <name type="scientific">Parvularcula maris</name>
    <dbReference type="NCBI Taxonomy" id="2965077"/>
    <lineage>
        <taxon>Bacteria</taxon>
        <taxon>Pseudomonadati</taxon>
        <taxon>Pseudomonadota</taxon>
        <taxon>Alphaproteobacteria</taxon>
        <taxon>Parvularculales</taxon>
        <taxon>Parvularculaceae</taxon>
        <taxon>Parvularcula</taxon>
    </lineage>
</organism>
<dbReference type="Gene3D" id="1.25.40.80">
    <property type="match status" value="1"/>
</dbReference>
<dbReference type="Proteomes" id="UP001142610">
    <property type="component" value="Unassembled WGS sequence"/>
</dbReference>
<feature type="binding site" evidence="8">
    <location>
        <position position="226"/>
    </location>
    <ligand>
        <name>FAD</name>
        <dbReference type="ChEBI" id="CHEBI:57692"/>
    </ligand>
</feature>
<dbReference type="PROSITE" id="PS00394">
    <property type="entry name" value="DNA_PHOTOLYASES_1_1"/>
    <property type="match status" value="1"/>
</dbReference>
<dbReference type="SUPFAM" id="SSF52425">
    <property type="entry name" value="Cryptochrome/photolyase, N-terminal domain"/>
    <property type="match status" value="1"/>
</dbReference>
<feature type="region of interest" description="Disordered" evidence="11">
    <location>
        <begin position="166"/>
        <end position="187"/>
    </location>
</feature>
<dbReference type="InterPro" id="IPR002081">
    <property type="entry name" value="Cryptochrome/DNA_photolyase_1"/>
</dbReference>